<dbReference type="RefSeq" id="WP_155698956.1">
    <property type="nucleotide sequence ID" value="NZ_CP034235.1"/>
</dbReference>
<organism evidence="1 2">
    <name type="scientific">Paenibacillus psychroresistens</name>
    <dbReference type="NCBI Taxonomy" id="1778678"/>
    <lineage>
        <taxon>Bacteria</taxon>
        <taxon>Bacillati</taxon>
        <taxon>Bacillota</taxon>
        <taxon>Bacilli</taxon>
        <taxon>Bacillales</taxon>
        <taxon>Paenibacillaceae</taxon>
        <taxon>Paenibacillus</taxon>
    </lineage>
</organism>
<dbReference type="AlphaFoldDB" id="A0A6B8RCQ2"/>
<evidence type="ECO:0000313" key="2">
    <source>
        <dbReference type="Proteomes" id="UP000426246"/>
    </source>
</evidence>
<name>A0A6B8RCQ2_9BACL</name>
<dbReference type="KEGG" id="ppsc:EHS13_03085"/>
<reference evidence="2" key="1">
    <citation type="submission" date="2018-11" db="EMBL/GenBank/DDBJ databases">
        <title>Complete genome sequence of Paenibacillus sp. ML311-T8.</title>
        <authorList>
            <person name="Nam Y.-D."/>
            <person name="Kang J."/>
            <person name="Chung W.-H."/>
            <person name="Park Y.S."/>
        </authorList>
    </citation>
    <scope>NUCLEOTIDE SEQUENCE [LARGE SCALE GENOMIC DNA]</scope>
    <source>
        <strain evidence="2">ML311-T8</strain>
    </source>
</reference>
<dbReference type="OrthoDB" id="2667186at2"/>
<sequence length="446" mass="46322">MSTQTNKLALLKPAGNEANTRANYNALIDQIDAVAMKDAFYCKSAVYNSGTSKIDVTIGSGTIVFLQTVVTKSADSVYSITTPAINTSYYVYLSNAGLFSSNTTGVEVDGAIMVWKVIVGSTLAAITLLDLRSIVSGSAQTVKDLLDAHSARVDNPHLTTAAQIGALPIGGGTLSGALILNSDPVSAFQAVTKQYVDAYALGLDTKVSVRAVAVTNIVLSGTQTIDGVVVIVGNRVLAVGQTTASQNGIYVVSAGAWTRSSDADTSAEVTSGMYTYIEEGTTFGKNGYSLITPDPIVLGTTSLTFSLFNGPGSVTVGVNLVKSGNQISLSPSVVLGGEMDAGAHTIGFTEFDNGNSGAAKTIDFRLSNKQKVAINASTVLTFTAPSKPCSLTLKLTYAGAFTVTLPSHKKPGGVALTFSSVNLAVDILSIYWDGTSYYIMNSLAWS</sequence>
<keyword evidence="2" id="KW-1185">Reference proteome</keyword>
<evidence type="ECO:0000313" key="1">
    <source>
        <dbReference type="EMBL" id="QGQ93960.1"/>
    </source>
</evidence>
<dbReference type="Proteomes" id="UP000426246">
    <property type="component" value="Chromosome"/>
</dbReference>
<protein>
    <submittedName>
        <fullName evidence="1">Uncharacterized protein</fullName>
    </submittedName>
</protein>
<accession>A0A6B8RCQ2</accession>
<gene>
    <name evidence="1" type="ORF">EHS13_03085</name>
</gene>
<proteinExistence type="predicted"/>
<dbReference type="EMBL" id="CP034235">
    <property type="protein sequence ID" value="QGQ93960.1"/>
    <property type="molecule type" value="Genomic_DNA"/>
</dbReference>